<dbReference type="GO" id="GO:0006879">
    <property type="term" value="P:intracellular iron ion homeostasis"/>
    <property type="evidence" value="ECO:0007669"/>
    <property type="project" value="UniProtKB-KW"/>
</dbReference>
<dbReference type="Proteomes" id="UP000052978">
    <property type="component" value="Unassembled WGS sequence"/>
</dbReference>
<keyword evidence="3 13" id="KW-0409">Iron storage</keyword>
<evidence type="ECO:0000313" key="16">
    <source>
        <dbReference type="EMBL" id="EPQ01416.1"/>
    </source>
</evidence>
<dbReference type="SUPFAM" id="SSF47240">
    <property type="entry name" value="Ferritin-like"/>
    <property type="match status" value="1"/>
</dbReference>
<dbReference type="InterPro" id="IPR008331">
    <property type="entry name" value="Ferritin_DPS_dom"/>
</dbReference>
<evidence type="ECO:0000256" key="10">
    <source>
        <dbReference type="ARBA" id="ARBA00045578"/>
    </source>
</evidence>
<evidence type="ECO:0000256" key="9">
    <source>
        <dbReference type="ARBA" id="ARBA00044942"/>
    </source>
</evidence>
<keyword evidence="6 12" id="KW-0408">Iron</keyword>
<keyword evidence="8" id="KW-0968">Cytoplasmic vesicle</keyword>
<dbReference type="GO" id="GO:0008198">
    <property type="term" value="F:ferrous iron binding"/>
    <property type="evidence" value="ECO:0007669"/>
    <property type="project" value="TreeGrafter"/>
</dbReference>
<proteinExistence type="inferred from homology"/>
<dbReference type="InterPro" id="IPR001519">
    <property type="entry name" value="Ferritin"/>
</dbReference>
<evidence type="ECO:0000313" key="17">
    <source>
        <dbReference type="Proteomes" id="UP000052978"/>
    </source>
</evidence>
<dbReference type="EMBL" id="KE161036">
    <property type="protein sequence ID" value="EPQ01416.1"/>
    <property type="molecule type" value="Genomic_DNA"/>
</dbReference>
<comment type="subcellular location">
    <subcellularLocation>
        <location evidence="9">Autolysosome</location>
    </subcellularLocation>
    <subcellularLocation>
        <location evidence="1">Cytoplasm</location>
    </subcellularLocation>
</comment>
<dbReference type="PROSITE" id="PS50905">
    <property type="entry name" value="FERRITIN_LIKE"/>
    <property type="match status" value="1"/>
</dbReference>
<evidence type="ECO:0000256" key="8">
    <source>
        <dbReference type="ARBA" id="ARBA00023329"/>
    </source>
</evidence>
<dbReference type="GO" id="GO:0008199">
    <property type="term" value="F:ferric iron binding"/>
    <property type="evidence" value="ECO:0007669"/>
    <property type="project" value="InterPro"/>
</dbReference>
<feature type="domain" description="Ferritin-like diiron" evidence="15">
    <location>
        <begin position="176"/>
        <end position="322"/>
    </location>
</feature>
<evidence type="ECO:0000256" key="1">
    <source>
        <dbReference type="ARBA" id="ARBA00004496"/>
    </source>
</evidence>
<dbReference type="FunFam" id="1.20.1260.10:FF:000009">
    <property type="entry name" value="Ferritin light chain"/>
    <property type="match status" value="1"/>
</dbReference>
<dbReference type="InterPro" id="IPR009078">
    <property type="entry name" value="Ferritin-like_SF"/>
</dbReference>
<evidence type="ECO:0000256" key="6">
    <source>
        <dbReference type="ARBA" id="ARBA00023004"/>
    </source>
</evidence>
<dbReference type="AlphaFoldDB" id="S7MCT7"/>
<sequence length="350" mass="38970">MQELVLKLALALVFTSALAKMVRLALARDGARAALNNGTGAGFSIEAGAEAGFGFRICADARADSTSEAVLELMLMLALVLESFITEIPKKLVHGDRGQMHQATNYSQGREVWYTQDPKDDQESVWTEQTQGHPFFQPPTTPSYPVTISGTSKHTVFFFSTLTSYCRTTMSSQIRQNYSTEVEAVVNRLTNLHLWASYTYLSMGSYSDLEALKGMGHFCELAEKKRQGAEHLLKLQNKGGSHILFQEVLKPSQDEWGKTQDAMEATLALERNLNQSLWELQALGSTHADPHLCDLLENHFLDEEVKLIKKMGDHLTNICRLAAPQAGLGEYLFGRLPLKHDQEPLEPRGL</sequence>
<dbReference type="PANTHER" id="PTHR11431:SF47">
    <property type="entry name" value="FERRITIN LIGHT CHAIN"/>
    <property type="match status" value="1"/>
</dbReference>
<keyword evidence="5 12" id="KW-0479">Metal-binding</keyword>
<evidence type="ECO:0000256" key="7">
    <source>
        <dbReference type="ARBA" id="ARBA00023228"/>
    </source>
</evidence>
<evidence type="ECO:0000256" key="12">
    <source>
        <dbReference type="PIRSR" id="PIRSR601519-1"/>
    </source>
</evidence>
<gene>
    <name evidence="16" type="ORF">D623_10008938</name>
</gene>
<evidence type="ECO:0000259" key="15">
    <source>
        <dbReference type="PROSITE" id="PS50905"/>
    </source>
</evidence>
<evidence type="ECO:0000256" key="13">
    <source>
        <dbReference type="RuleBase" id="RU361145"/>
    </source>
</evidence>
<comment type="similarity">
    <text evidence="2 13">Belongs to the ferritin family.</text>
</comment>
<comment type="function">
    <text evidence="10">Stores iron in a soluble, non-toxic, readily available form. Important for iron homeostasis. Iron is taken up in the ferrous form and deposited as ferric hydroxides after oxidation. Also plays a role in delivery of iron to cells. Mediates iron uptake in capsule cells of the developing kidney. Delivery to lysosomes by the cargo receptor NCOA4 for autophagic degradation and release or iron.</text>
</comment>
<feature type="chain" id="PRO_5004553961" description="Ferritin" evidence="14">
    <location>
        <begin position="20"/>
        <end position="350"/>
    </location>
</feature>
<evidence type="ECO:0000256" key="14">
    <source>
        <dbReference type="SAM" id="SignalP"/>
    </source>
</evidence>
<keyword evidence="17" id="KW-1185">Reference proteome</keyword>
<comment type="subunit">
    <text evidence="11">Oligomer of 24 subunits. There are two types of subunits: L (light) chain and H (heavy) chain. The major chain can be light or heavy, depending on the species and tissue type. The functional molecule forms a roughly spherical shell with a diameter of 12 nm and contains a central cavity into which the insoluble mineral iron core is deposited. Interacts with NCOA4.</text>
</comment>
<evidence type="ECO:0000256" key="4">
    <source>
        <dbReference type="ARBA" id="ARBA00022490"/>
    </source>
</evidence>
<dbReference type="InterPro" id="IPR012347">
    <property type="entry name" value="Ferritin-like"/>
</dbReference>
<dbReference type="GO" id="GO:0006826">
    <property type="term" value="P:iron ion transport"/>
    <property type="evidence" value="ECO:0007669"/>
    <property type="project" value="InterPro"/>
</dbReference>
<dbReference type="PANTHER" id="PTHR11431">
    <property type="entry name" value="FERRITIN"/>
    <property type="match status" value="1"/>
</dbReference>
<dbReference type="Gene3D" id="1.20.1260.10">
    <property type="match status" value="1"/>
</dbReference>
<evidence type="ECO:0000256" key="3">
    <source>
        <dbReference type="ARBA" id="ARBA00022434"/>
    </source>
</evidence>
<keyword evidence="7" id="KW-0458">Lysosome</keyword>
<dbReference type="InterPro" id="IPR009040">
    <property type="entry name" value="Ferritin-like_diiron"/>
</dbReference>
<reference evidence="16 17" key="1">
    <citation type="journal article" date="2013" name="Nat. Commun.">
        <title>Genome analysis reveals insights into physiology and longevity of the Brandt's bat Myotis brandtii.</title>
        <authorList>
            <person name="Seim I."/>
            <person name="Fang X."/>
            <person name="Xiong Z."/>
            <person name="Lobanov A.V."/>
            <person name="Huang Z."/>
            <person name="Ma S."/>
            <person name="Feng Y."/>
            <person name="Turanov A.A."/>
            <person name="Zhu Y."/>
            <person name="Lenz T.L."/>
            <person name="Gerashchenko M.V."/>
            <person name="Fan D."/>
            <person name="Hee Yim S."/>
            <person name="Yao X."/>
            <person name="Jordan D."/>
            <person name="Xiong Y."/>
            <person name="Ma Y."/>
            <person name="Lyapunov A.N."/>
            <person name="Chen G."/>
            <person name="Kulakova O.I."/>
            <person name="Sun Y."/>
            <person name="Lee S.G."/>
            <person name="Bronson R.T."/>
            <person name="Moskalev A.A."/>
            <person name="Sunyaev S.R."/>
            <person name="Zhang G."/>
            <person name="Krogh A."/>
            <person name="Wang J."/>
            <person name="Gladyshev V.N."/>
        </authorList>
    </citation>
    <scope>NUCLEOTIDE SEQUENCE [LARGE SCALE GENOMIC DNA]</scope>
</reference>
<protein>
    <recommendedName>
        <fullName evidence="13">Ferritin</fullName>
    </recommendedName>
</protein>
<keyword evidence="14" id="KW-0732">Signal</keyword>
<dbReference type="GO" id="GO:0044754">
    <property type="term" value="C:autolysosome"/>
    <property type="evidence" value="ECO:0007669"/>
    <property type="project" value="UniProtKB-SubCell"/>
</dbReference>
<feature type="signal peptide" evidence="14">
    <location>
        <begin position="1"/>
        <end position="19"/>
    </location>
</feature>
<dbReference type="GO" id="GO:0031410">
    <property type="term" value="C:cytoplasmic vesicle"/>
    <property type="evidence" value="ECO:0007669"/>
    <property type="project" value="UniProtKB-KW"/>
</dbReference>
<organism evidence="16 17">
    <name type="scientific">Myotis brandtii</name>
    <name type="common">Brandt's bat</name>
    <dbReference type="NCBI Taxonomy" id="109478"/>
    <lineage>
        <taxon>Eukaryota</taxon>
        <taxon>Metazoa</taxon>
        <taxon>Chordata</taxon>
        <taxon>Craniata</taxon>
        <taxon>Vertebrata</taxon>
        <taxon>Euteleostomi</taxon>
        <taxon>Mammalia</taxon>
        <taxon>Eutheria</taxon>
        <taxon>Laurasiatheria</taxon>
        <taxon>Chiroptera</taxon>
        <taxon>Yangochiroptera</taxon>
        <taxon>Vespertilionidae</taxon>
        <taxon>Myotis</taxon>
    </lineage>
</organism>
<name>S7MCT7_MYOBR</name>
<dbReference type="Pfam" id="PF00210">
    <property type="entry name" value="Ferritin"/>
    <property type="match status" value="1"/>
</dbReference>
<feature type="binding site" evidence="12">
    <location>
        <position position="270"/>
    </location>
    <ligand>
        <name>Fe cation</name>
        <dbReference type="ChEBI" id="CHEBI:24875"/>
        <label>1</label>
    </ligand>
</feature>
<keyword evidence="4" id="KW-0963">Cytoplasm</keyword>
<evidence type="ECO:0000256" key="11">
    <source>
        <dbReference type="ARBA" id="ARBA00047045"/>
    </source>
</evidence>
<evidence type="ECO:0000256" key="2">
    <source>
        <dbReference type="ARBA" id="ARBA00007513"/>
    </source>
</evidence>
<accession>S7MCT7</accession>
<evidence type="ECO:0000256" key="5">
    <source>
        <dbReference type="ARBA" id="ARBA00022723"/>
    </source>
</evidence>